<evidence type="ECO:0000313" key="2">
    <source>
        <dbReference type="Proteomes" id="UP000016933"/>
    </source>
</evidence>
<reference evidence="1 2" key="2">
    <citation type="journal article" date="2012" name="PLoS Pathog.">
        <title>Diverse lifestyles and strategies of plant pathogenesis encoded in the genomes of eighteen Dothideomycetes fungi.</title>
        <authorList>
            <person name="Ohm R.A."/>
            <person name="Feau N."/>
            <person name="Henrissat B."/>
            <person name="Schoch C.L."/>
            <person name="Horwitz B.A."/>
            <person name="Barry K.W."/>
            <person name="Condon B.J."/>
            <person name="Copeland A.C."/>
            <person name="Dhillon B."/>
            <person name="Glaser F."/>
            <person name="Hesse C.N."/>
            <person name="Kosti I."/>
            <person name="LaButti K."/>
            <person name="Lindquist E.A."/>
            <person name="Lucas S."/>
            <person name="Salamov A.A."/>
            <person name="Bradshaw R.E."/>
            <person name="Ciuffetti L."/>
            <person name="Hamelin R.C."/>
            <person name="Kema G.H.J."/>
            <person name="Lawrence C."/>
            <person name="Scott J.A."/>
            <person name="Spatafora J.W."/>
            <person name="Turgeon B.G."/>
            <person name="de Wit P.J.G.M."/>
            <person name="Zhong S."/>
            <person name="Goodwin S.B."/>
            <person name="Grigoriev I.V."/>
        </authorList>
    </citation>
    <scope>NUCLEOTIDE SEQUENCE [LARGE SCALE GENOMIC DNA]</scope>
    <source>
        <strain evidence="2">NZE10 / CBS 128990</strain>
    </source>
</reference>
<gene>
    <name evidence="1" type="ORF">DOTSEDRAFT_28034</name>
</gene>
<dbReference type="Proteomes" id="UP000016933">
    <property type="component" value="Unassembled WGS sequence"/>
</dbReference>
<keyword evidence="2" id="KW-1185">Reference proteome</keyword>
<accession>N1PDE2</accession>
<dbReference type="AlphaFoldDB" id="N1PDE2"/>
<evidence type="ECO:0000313" key="1">
    <source>
        <dbReference type="EMBL" id="EME40119.1"/>
    </source>
</evidence>
<dbReference type="EMBL" id="KB446544">
    <property type="protein sequence ID" value="EME40119.1"/>
    <property type="molecule type" value="Genomic_DNA"/>
</dbReference>
<protein>
    <submittedName>
        <fullName evidence="1">Uncharacterized protein</fullName>
    </submittedName>
</protein>
<sequence>MATSLFNRLFQSTAQPSSLGQVARAATPSDDEPEFEAIEIGVERIERPVWLTSLFKYEDGHYHYAVGFAGYAEDNDGRRHDYDKYSGIIAVPEDRVKPRIKELFHRHNKIDIPQSNESRCEASLSKIVDVDDNGEDEQCFVRQLRVNHGQTRSQYTGQCWIPCSEETPTRWAYEAKFAVPSVESVPDEPEPKRNVVFMGVPHERKKVRVEVWSIDGHSSYRGTADVHDIRRRIDGEVQRVCLIIRAPVAHHSYVWLQGDYAENGSTRYGPFAEINEPEG</sequence>
<organism evidence="1 2">
    <name type="scientific">Dothistroma septosporum (strain NZE10 / CBS 128990)</name>
    <name type="common">Red band needle blight fungus</name>
    <name type="synonym">Mycosphaerella pini</name>
    <dbReference type="NCBI Taxonomy" id="675120"/>
    <lineage>
        <taxon>Eukaryota</taxon>
        <taxon>Fungi</taxon>
        <taxon>Dikarya</taxon>
        <taxon>Ascomycota</taxon>
        <taxon>Pezizomycotina</taxon>
        <taxon>Dothideomycetes</taxon>
        <taxon>Dothideomycetidae</taxon>
        <taxon>Mycosphaerellales</taxon>
        <taxon>Mycosphaerellaceae</taxon>
        <taxon>Dothistroma</taxon>
    </lineage>
</organism>
<proteinExistence type="predicted"/>
<dbReference type="HOGENOM" id="CLU_997553_0_0_1"/>
<reference evidence="2" key="1">
    <citation type="journal article" date="2012" name="PLoS Genet.">
        <title>The genomes of the fungal plant pathogens Cladosporium fulvum and Dothistroma septosporum reveal adaptation to different hosts and lifestyles but also signatures of common ancestry.</title>
        <authorList>
            <person name="de Wit P.J.G.M."/>
            <person name="van der Burgt A."/>
            <person name="Oekmen B."/>
            <person name="Stergiopoulos I."/>
            <person name="Abd-Elsalam K.A."/>
            <person name="Aerts A.L."/>
            <person name="Bahkali A.H."/>
            <person name="Beenen H.G."/>
            <person name="Chettri P."/>
            <person name="Cox M.P."/>
            <person name="Datema E."/>
            <person name="de Vries R.P."/>
            <person name="Dhillon B."/>
            <person name="Ganley A.R."/>
            <person name="Griffiths S.A."/>
            <person name="Guo Y."/>
            <person name="Hamelin R.C."/>
            <person name="Henrissat B."/>
            <person name="Kabir M.S."/>
            <person name="Jashni M.K."/>
            <person name="Kema G."/>
            <person name="Klaubauf S."/>
            <person name="Lapidus A."/>
            <person name="Levasseur A."/>
            <person name="Lindquist E."/>
            <person name="Mehrabi R."/>
            <person name="Ohm R.A."/>
            <person name="Owen T.J."/>
            <person name="Salamov A."/>
            <person name="Schwelm A."/>
            <person name="Schijlen E."/>
            <person name="Sun H."/>
            <person name="van den Burg H.A."/>
            <person name="van Ham R.C.H.J."/>
            <person name="Zhang S."/>
            <person name="Goodwin S.B."/>
            <person name="Grigoriev I.V."/>
            <person name="Collemare J."/>
            <person name="Bradshaw R.E."/>
        </authorList>
    </citation>
    <scope>NUCLEOTIDE SEQUENCE [LARGE SCALE GENOMIC DNA]</scope>
    <source>
        <strain evidence="2">NZE10 / CBS 128990</strain>
    </source>
</reference>
<name>N1PDE2_DOTSN</name>